<evidence type="ECO:0000259" key="6">
    <source>
        <dbReference type="Pfam" id="PF08264"/>
    </source>
</evidence>
<evidence type="ECO:0000256" key="3">
    <source>
        <dbReference type="ARBA" id="ARBA00022840"/>
    </source>
</evidence>
<evidence type="ECO:0000256" key="4">
    <source>
        <dbReference type="ARBA" id="ARBA00022917"/>
    </source>
</evidence>
<evidence type="ECO:0000313" key="8">
    <source>
        <dbReference type="Proteomes" id="UP000772591"/>
    </source>
</evidence>
<dbReference type="InterPro" id="IPR013155">
    <property type="entry name" value="M/V/L/I-tRNA-synth_anticd-bd"/>
</dbReference>
<dbReference type="SUPFAM" id="SSF47323">
    <property type="entry name" value="Anticodon-binding domain of a subclass of class I aminoacyl-tRNA synthetases"/>
    <property type="match status" value="2"/>
</dbReference>
<comment type="caution">
    <text evidence="7">The sequence shown here is derived from an EMBL/GenBank/DDBJ whole genome shotgun (WGS) entry which is preliminary data.</text>
</comment>
<dbReference type="Pfam" id="PF08264">
    <property type="entry name" value="Anticodon_1"/>
    <property type="match status" value="1"/>
</dbReference>
<dbReference type="GO" id="GO:0016874">
    <property type="term" value="F:ligase activity"/>
    <property type="evidence" value="ECO:0007669"/>
    <property type="project" value="UniProtKB-KW"/>
</dbReference>
<accession>A0ABS3ABW4</accession>
<protein>
    <submittedName>
        <fullName evidence="7">Class I tRNA ligase family protein</fullName>
    </submittedName>
</protein>
<feature type="domain" description="Methionyl/Valyl/Leucyl/Isoleucyl-tRNA synthetase anticodon-binding" evidence="6">
    <location>
        <begin position="2"/>
        <end position="33"/>
    </location>
</feature>
<name>A0ABS3ABW4_9PSED</name>
<keyword evidence="1 7" id="KW-0436">Ligase</keyword>
<evidence type="ECO:0000313" key="7">
    <source>
        <dbReference type="EMBL" id="MBN3964323.1"/>
    </source>
</evidence>
<evidence type="ECO:0000256" key="2">
    <source>
        <dbReference type="ARBA" id="ARBA00022741"/>
    </source>
</evidence>
<evidence type="ECO:0000256" key="5">
    <source>
        <dbReference type="ARBA" id="ARBA00023146"/>
    </source>
</evidence>
<evidence type="ECO:0000256" key="1">
    <source>
        <dbReference type="ARBA" id="ARBA00022598"/>
    </source>
</evidence>
<keyword evidence="4" id="KW-0648">Protein biosynthesis</keyword>
<dbReference type="Proteomes" id="UP000772591">
    <property type="component" value="Unassembled WGS sequence"/>
</dbReference>
<dbReference type="Gene3D" id="1.10.730.10">
    <property type="entry name" value="Isoleucyl-tRNA Synthetase, Domain 1"/>
    <property type="match status" value="1"/>
</dbReference>
<gene>
    <name evidence="7" type="ORF">IMW75_03360</name>
</gene>
<keyword evidence="3" id="KW-0067">ATP-binding</keyword>
<dbReference type="RefSeq" id="WP_205891871.1">
    <property type="nucleotide sequence ID" value="NZ_JADEVO010000003.1"/>
</dbReference>
<dbReference type="InterPro" id="IPR009080">
    <property type="entry name" value="tRNAsynth_Ia_anticodon-bd"/>
</dbReference>
<keyword evidence="8" id="KW-1185">Reference proteome</keyword>
<keyword evidence="5" id="KW-0030">Aminoacyl-tRNA synthetase</keyword>
<dbReference type="EMBL" id="JADEVO010000003">
    <property type="protein sequence ID" value="MBN3964323.1"/>
    <property type="molecule type" value="Genomic_DNA"/>
</dbReference>
<sequence>MKALFPFAPHVCSEIWEQLGYDTIDSAPWPQARVRPVKATRIYINGKYVDDLPEGTGEELVDVDMARGKVIEALERRAVTKVIYVPNQVVNFLCAH</sequence>
<organism evidence="7 8">
    <name type="scientific">Pseudomonas gregormendelii</name>
    <dbReference type="NCBI Taxonomy" id="1628277"/>
    <lineage>
        <taxon>Bacteria</taxon>
        <taxon>Pseudomonadati</taxon>
        <taxon>Pseudomonadota</taxon>
        <taxon>Gammaproteobacteria</taxon>
        <taxon>Pseudomonadales</taxon>
        <taxon>Pseudomonadaceae</taxon>
        <taxon>Pseudomonas</taxon>
    </lineage>
</organism>
<proteinExistence type="predicted"/>
<reference evidence="7 8" key="1">
    <citation type="journal article" date="2021" name="Int. J. Syst. Evol. Microbiol.">
        <title>Pseudomonas piscium sp. nov., Pseudomonas pisciculturae sp. nov., Pseudomonas mucoides sp. nov. and Pseudomonas neuropathica sp. nov. isolated from rainbow trout.</title>
        <authorList>
            <person name="Duman M."/>
            <person name="Mulet M."/>
            <person name="Altun S."/>
            <person name="Saticioglu I.B."/>
            <person name="Gomila M."/>
            <person name="Lalucat J."/>
            <person name="Garcia-Valdes E."/>
        </authorList>
    </citation>
    <scope>NUCLEOTIDE SEQUENCE [LARGE SCALE GENOMIC DNA]</scope>
    <source>
        <strain evidence="7 8">LMG 28632</strain>
    </source>
</reference>
<keyword evidence="2" id="KW-0547">Nucleotide-binding</keyword>